<dbReference type="Proteomes" id="UP000030151">
    <property type="component" value="Unassembled WGS sequence"/>
</dbReference>
<proteinExistence type="predicted"/>
<dbReference type="AlphaFoldDB" id="A0A014PN69"/>
<feature type="region of interest" description="Disordered" evidence="1">
    <location>
        <begin position="206"/>
        <end position="227"/>
    </location>
</feature>
<evidence type="ECO:0000313" key="2">
    <source>
        <dbReference type="EMBL" id="EXU98561.1"/>
    </source>
</evidence>
<dbReference type="eggNOG" id="ENOG502RPPG">
    <property type="taxonomic scope" value="Eukaryota"/>
</dbReference>
<name>A0A014PN69_9HYPO</name>
<accession>A0A014PN69</accession>
<evidence type="ECO:0000256" key="1">
    <source>
        <dbReference type="SAM" id="MobiDB-lite"/>
    </source>
</evidence>
<dbReference type="PANTHER" id="PTHR40260:SF2">
    <property type="entry name" value="BLR8190 PROTEIN"/>
    <property type="match status" value="1"/>
</dbReference>
<protein>
    <submittedName>
        <fullName evidence="2">Uncharacterized protein</fullName>
    </submittedName>
</protein>
<organism evidence="2 3">
    <name type="scientific">Metarhizium robertsii</name>
    <dbReference type="NCBI Taxonomy" id="568076"/>
    <lineage>
        <taxon>Eukaryota</taxon>
        <taxon>Fungi</taxon>
        <taxon>Dikarya</taxon>
        <taxon>Ascomycota</taxon>
        <taxon>Pezizomycotina</taxon>
        <taxon>Sordariomycetes</taxon>
        <taxon>Hypocreomycetidae</taxon>
        <taxon>Hypocreales</taxon>
        <taxon>Clavicipitaceae</taxon>
        <taxon>Metarhizium</taxon>
    </lineage>
</organism>
<dbReference type="Gene3D" id="3.30.70.100">
    <property type="match status" value="1"/>
</dbReference>
<dbReference type="HOGENOM" id="CLU_362936_0_0_1"/>
<dbReference type="PANTHER" id="PTHR40260">
    <property type="entry name" value="BLR8190 PROTEIN"/>
    <property type="match status" value="1"/>
</dbReference>
<sequence>MASVAFMYHSGAFNFKYFSDAHTRLISECWGPEGLESWEVTQFESGLPYMAQVLLKFESMNKLEKALAGNNAMRVFNDIPCFTTGQPHIMKGTIRASHKTTLKEKKIFGDCTIGVVFTLASMAPHLSQTNCCSHLKNGTNLRHVQISGNDRAAGSLCGTALDTLRENPSMGEKLAKLRLRNQPEFDKKFTAAVKALSAARRKLPSKSAARTSVTTAEAEQPISNKYGHCPDYHPPRITEVKHSNPPEPRHFSTRPEAMTAEDSIQDVCIGKPRCRLCQFLVQDGEIVVAALDDDHATSPFQFRRYTTHEDETGIYFHMCCDSRCMSKSRRVPCFHRDCYSVKLLPISSNFLAATDYVFSPPIRFELERQQRIKRTLARNLGLGFLRLEIRRVLDSTDPPVSRSDSPLDQAWPTPGLSCRLIDLDTCGSAEGLPDNLRMSFVDCNTPGTNGYSVAISGFHILKMYAHSLDTTTQFDLDLDYDASAVLWMYMPIDADEYLVQVWAVKHPESGFLGFMLYPSQGRAVMFGSYNVHPGLRLQFHLIYRTTKSPSRIYINDWDPLCDDKRIKYFGIESTNDEDSVPENVGQRYGETYQPSMRPSSSPPYTQYNELWYYTNCRLENVVGIACCIDKGVSHKPIIGILIHYGDGRRACVGQYRFDWALDLLVVDTSRPLRIGLGKTRKNLPYVASIRLYEEAAPTCKTASWLDLPWHGCHQAAYTLPRAKQTWRDDSCHIALQRHRLVSENHPATPPKSRSGDGTGWGHIVAGYKGY</sequence>
<evidence type="ECO:0000313" key="3">
    <source>
        <dbReference type="Proteomes" id="UP000030151"/>
    </source>
</evidence>
<comment type="caution">
    <text evidence="2">The sequence shown here is derived from an EMBL/GenBank/DDBJ whole genome shotgun (WGS) entry which is preliminary data.</text>
</comment>
<dbReference type="OrthoDB" id="4932032at2759"/>
<dbReference type="EMBL" id="JELW01000025">
    <property type="protein sequence ID" value="EXU98561.1"/>
    <property type="molecule type" value="Genomic_DNA"/>
</dbReference>
<feature type="compositionally biased region" description="Polar residues" evidence="1">
    <location>
        <begin position="208"/>
        <end position="223"/>
    </location>
</feature>
<gene>
    <name evidence="2" type="ORF">X797_008275</name>
</gene>
<reference evidence="2 3" key="1">
    <citation type="submission" date="2014-02" db="EMBL/GenBank/DDBJ databases">
        <title>The genome sequence of the entomopathogenic fungus Metarhizium robertsii ARSEF 2575.</title>
        <authorList>
            <person name="Giuliano Garisto Donzelli B."/>
            <person name="Roe B.A."/>
            <person name="Macmil S.L."/>
            <person name="Krasnoff S.B."/>
            <person name="Gibson D.M."/>
        </authorList>
    </citation>
    <scope>NUCLEOTIDE SEQUENCE [LARGE SCALE GENOMIC DNA]</scope>
    <source>
        <strain evidence="2 3">ARSEF 2575</strain>
    </source>
</reference>